<dbReference type="eggNOG" id="COG2267">
    <property type="taxonomic scope" value="Bacteria"/>
</dbReference>
<keyword evidence="3" id="KW-0378">Hydrolase</keyword>
<dbReference type="PRINTS" id="PR00412">
    <property type="entry name" value="EPOXHYDRLASE"/>
</dbReference>
<feature type="domain" description="AB hydrolase-1" evidence="2">
    <location>
        <begin position="31"/>
        <end position="283"/>
    </location>
</feature>
<sequence length="303" mass="32965">MSTTAQQDMFTTGDGTRLRVVEEGPEQAPVTVVFLHGWTLTRHTWDRAVARLAETAEVRPRTIRFDLRGHGESDPAPRGTATIRQCADDLAELIDRRVPTGEVVLVGHSMGGMAIMALAEQHPALFAERVAGVALVATSAGDLAEPDLRLPKPVAALANRVERAVRPHLAKATGRRLARRSSWLRPGLRWLLFGSDPVRADIAATAEWVAACNPANMAAYRESLAEHDRLAALRRLGSKPVVLLAGTADRLTPRRHAERIAAALPEAKFLLYGGAGHMLPLEREPEVTRQIAELVRLSARQAA</sequence>
<keyword evidence="1" id="KW-0560">Oxidoreductase</keyword>
<dbReference type="InterPro" id="IPR029058">
    <property type="entry name" value="AB_hydrolase_fold"/>
</dbReference>
<dbReference type="STRING" id="28042.GU90_16240"/>
<dbReference type="Gene3D" id="3.40.50.1820">
    <property type="entry name" value="alpha/beta hydrolase"/>
    <property type="match status" value="1"/>
</dbReference>
<reference evidence="3 4" key="1">
    <citation type="submission" date="2014-06" db="EMBL/GenBank/DDBJ databases">
        <title>Saccharopolyspora rectivirgula DSM-43113 Genome sequencing.</title>
        <authorList>
            <person name="Barrera C."/>
            <person name="Millon L."/>
            <person name="Rognon B."/>
            <person name="Zaugg C."/>
            <person name="Monod M."/>
        </authorList>
    </citation>
    <scope>NUCLEOTIDE SEQUENCE [LARGE SCALE GENOMIC DNA]</scope>
    <source>
        <strain evidence="3 4">DSM 43113</strain>
    </source>
</reference>
<keyword evidence="1" id="KW-0575">Peroxidase</keyword>
<dbReference type="InterPro" id="IPR050471">
    <property type="entry name" value="AB_hydrolase"/>
</dbReference>
<dbReference type="GO" id="GO:0004601">
    <property type="term" value="F:peroxidase activity"/>
    <property type="evidence" value="ECO:0007669"/>
    <property type="project" value="UniProtKB-KW"/>
</dbReference>
<dbReference type="InterPro" id="IPR000073">
    <property type="entry name" value="AB_hydrolase_1"/>
</dbReference>
<gene>
    <name evidence="3" type="ORF">GU90_16240</name>
</gene>
<dbReference type="RefSeq" id="WP_029719524.1">
    <property type="nucleotide sequence ID" value="NZ_JAJUIW010000007.1"/>
</dbReference>
<organism evidence="3 4">
    <name type="scientific">Saccharopolyspora rectivirgula</name>
    <dbReference type="NCBI Taxonomy" id="28042"/>
    <lineage>
        <taxon>Bacteria</taxon>
        <taxon>Bacillati</taxon>
        <taxon>Actinomycetota</taxon>
        <taxon>Actinomycetes</taxon>
        <taxon>Pseudonocardiales</taxon>
        <taxon>Pseudonocardiaceae</taxon>
        <taxon>Saccharopolyspora</taxon>
    </lineage>
</organism>
<name>A0A073AVE8_9PSEU</name>
<dbReference type="PANTHER" id="PTHR43433">
    <property type="entry name" value="HYDROLASE, ALPHA/BETA FOLD FAMILY PROTEIN"/>
    <property type="match status" value="1"/>
</dbReference>
<accession>A0A073AVE8</accession>
<dbReference type="EMBL" id="JNVU01000039">
    <property type="protein sequence ID" value="KEI43316.1"/>
    <property type="molecule type" value="Genomic_DNA"/>
</dbReference>
<evidence type="ECO:0000259" key="2">
    <source>
        <dbReference type="Pfam" id="PF00561"/>
    </source>
</evidence>
<keyword evidence="4" id="KW-1185">Reference proteome</keyword>
<comment type="caution">
    <text evidence="3">The sequence shown here is derived from an EMBL/GenBank/DDBJ whole genome shotgun (WGS) entry which is preliminary data.</text>
</comment>
<dbReference type="PANTHER" id="PTHR43433:SF1">
    <property type="entry name" value="BLL5160 PROTEIN"/>
    <property type="match status" value="1"/>
</dbReference>
<dbReference type="Pfam" id="PF00561">
    <property type="entry name" value="Abhydrolase_1"/>
    <property type="match status" value="1"/>
</dbReference>
<evidence type="ECO:0000256" key="1">
    <source>
        <dbReference type="ARBA" id="ARBA00022559"/>
    </source>
</evidence>
<evidence type="ECO:0000313" key="3">
    <source>
        <dbReference type="EMBL" id="KEI43316.1"/>
    </source>
</evidence>
<evidence type="ECO:0000313" key="4">
    <source>
        <dbReference type="Proteomes" id="UP000031419"/>
    </source>
</evidence>
<dbReference type="Proteomes" id="UP000031419">
    <property type="component" value="Unassembled WGS sequence"/>
</dbReference>
<protein>
    <submittedName>
        <fullName evidence="3">Alpha/beta hydrolase</fullName>
    </submittedName>
</protein>
<dbReference type="AlphaFoldDB" id="A0A073AVE8"/>
<dbReference type="OrthoDB" id="5422338at2"/>
<proteinExistence type="predicted"/>
<dbReference type="InterPro" id="IPR000639">
    <property type="entry name" value="Epox_hydrolase-like"/>
</dbReference>
<dbReference type="SUPFAM" id="SSF53474">
    <property type="entry name" value="alpha/beta-Hydrolases"/>
    <property type="match status" value="1"/>
</dbReference>
<dbReference type="GO" id="GO:0016787">
    <property type="term" value="F:hydrolase activity"/>
    <property type="evidence" value="ECO:0007669"/>
    <property type="project" value="UniProtKB-KW"/>
</dbReference>